<evidence type="ECO:0000256" key="2">
    <source>
        <dbReference type="ARBA" id="ARBA00000711"/>
    </source>
</evidence>
<dbReference type="SUPFAM" id="SSF52540">
    <property type="entry name" value="P-loop containing nucleoside triphosphate hydrolases"/>
    <property type="match status" value="1"/>
</dbReference>
<evidence type="ECO:0000313" key="21">
    <source>
        <dbReference type="Proteomes" id="UP000014977"/>
    </source>
</evidence>
<feature type="binding site" evidence="19">
    <location>
        <position position="85"/>
    </location>
    <ligand>
        <name>GTP</name>
        <dbReference type="ChEBI" id="CHEBI:37565"/>
    </ligand>
</feature>
<dbReference type="STRING" id="897.B2D07_02760"/>
<comment type="catalytic activity">
    <reaction evidence="3">
        <text>adenosylcob(III)inamide + GTP = adenosylcob(III)inamide phosphate + GDP + H(+)</text>
        <dbReference type="Rhea" id="RHEA:15765"/>
        <dbReference type="ChEBI" id="CHEBI:2480"/>
        <dbReference type="ChEBI" id="CHEBI:15378"/>
        <dbReference type="ChEBI" id="CHEBI:37565"/>
        <dbReference type="ChEBI" id="CHEBI:58189"/>
        <dbReference type="ChEBI" id="CHEBI:58502"/>
        <dbReference type="EC" id="2.7.1.156"/>
    </reaction>
</comment>
<evidence type="ECO:0000256" key="1">
    <source>
        <dbReference type="ARBA" id="ARBA00000312"/>
    </source>
</evidence>
<dbReference type="Pfam" id="PF02283">
    <property type="entry name" value="CobU"/>
    <property type="match status" value="1"/>
</dbReference>
<keyword evidence="15 19" id="KW-0342">GTP-binding</keyword>
<reference evidence="20 21" key="1">
    <citation type="journal article" date="2013" name="Genome Announc.">
        <title>Draft genome sequences for three mercury-methylating, sulfate-reducing bacteria.</title>
        <authorList>
            <person name="Brown S.D."/>
            <person name="Hurt R.A.Jr."/>
            <person name="Gilmour C.C."/>
            <person name="Elias D.A."/>
        </authorList>
    </citation>
    <scope>NUCLEOTIDE SEQUENCE [LARGE SCALE GENOMIC DNA]</scope>
    <source>
        <strain evidence="20 21">DSM 2059</strain>
    </source>
</reference>
<evidence type="ECO:0000256" key="5">
    <source>
        <dbReference type="ARBA" id="ARBA00004692"/>
    </source>
</evidence>
<dbReference type="PANTHER" id="PTHR34848:SF1">
    <property type="entry name" value="BIFUNCTIONAL ADENOSYLCOBALAMIN BIOSYNTHESIS PROTEIN COBU"/>
    <property type="match status" value="1"/>
</dbReference>
<evidence type="ECO:0000256" key="10">
    <source>
        <dbReference type="ARBA" id="ARBA00022573"/>
    </source>
</evidence>
<evidence type="ECO:0000313" key="20">
    <source>
        <dbReference type="EMBL" id="EPR41982.1"/>
    </source>
</evidence>
<dbReference type="InterPro" id="IPR003203">
    <property type="entry name" value="CobU/CobP"/>
</dbReference>
<dbReference type="RefSeq" id="WP_020876093.1">
    <property type="nucleotide sequence ID" value="NZ_ATHJ01000070.1"/>
</dbReference>
<sequence>MKKITFVVGGCRSGKSRHAQNLAEAAAQTRRIYIATCIPYDDEMKDRIIRHQNDRDRSWHTVEAPVALPEAVADAGKTANVVLVDCLTLWTTNLLLTPETSDRIDRYVRDLTDALDDASCPLILVSNEVGAGIVPENPLARRFRDVMGIVNQRVAACADEVVWTVAGIPVIIKKAESAMP</sequence>
<keyword evidence="14" id="KW-0067">ATP-binding</keyword>
<evidence type="ECO:0000256" key="9">
    <source>
        <dbReference type="ARBA" id="ARBA00012523"/>
    </source>
</evidence>
<dbReference type="PATRIC" id="fig|1121405.3.peg.1156"/>
<feature type="binding site" evidence="19">
    <location>
        <begin position="9"/>
        <end position="16"/>
    </location>
    <ligand>
        <name>GTP</name>
        <dbReference type="ChEBI" id="CHEBI:37565"/>
    </ligand>
</feature>
<feature type="active site" description="GMP-histidine intermediate" evidence="18">
    <location>
        <position position="51"/>
    </location>
</feature>
<dbReference type="GO" id="GO:0009236">
    <property type="term" value="P:cobalamin biosynthetic process"/>
    <property type="evidence" value="ECO:0007669"/>
    <property type="project" value="UniProtKB-UniPathway"/>
</dbReference>
<dbReference type="CDD" id="cd00544">
    <property type="entry name" value="CobU"/>
    <property type="match status" value="1"/>
</dbReference>
<dbReference type="AlphaFoldDB" id="S7TY28"/>
<feature type="binding site" evidence="19">
    <location>
        <position position="63"/>
    </location>
    <ligand>
        <name>GTP</name>
        <dbReference type="ChEBI" id="CHEBI:37565"/>
    </ligand>
</feature>
<dbReference type="UniPathway" id="UPA00148">
    <property type="reaction ID" value="UER00236"/>
</dbReference>
<comment type="pathway">
    <text evidence="5">Cofactor biosynthesis; adenosylcobalamin biosynthesis; adenosylcobalamin from cob(II)yrinate a,c-diamide: step 6/7.</text>
</comment>
<evidence type="ECO:0000256" key="12">
    <source>
        <dbReference type="ARBA" id="ARBA00022741"/>
    </source>
</evidence>
<comment type="caution">
    <text evidence="20">The sequence shown here is derived from an EMBL/GenBank/DDBJ whole genome shotgun (WGS) entry which is preliminary data.</text>
</comment>
<dbReference type="GO" id="GO:0005524">
    <property type="term" value="F:ATP binding"/>
    <property type="evidence" value="ECO:0007669"/>
    <property type="project" value="UniProtKB-KW"/>
</dbReference>
<dbReference type="GO" id="GO:0005525">
    <property type="term" value="F:GTP binding"/>
    <property type="evidence" value="ECO:0007669"/>
    <property type="project" value="UniProtKB-KW"/>
</dbReference>
<dbReference type="EC" id="2.7.7.62" evidence="9"/>
<dbReference type="EMBL" id="ATHJ01000070">
    <property type="protein sequence ID" value="EPR41982.1"/>
    <property type="molecule type" value="Genomic_DNA"/>
</dbReference>
<evidence type="ECO:0000256" key="18">
    <source>
        <dbReference type="PIRSR" id="PIRSR006135-1"/>
    </source>
</evidence>
<evidence type="ECO:0000256" key="7">
    <source>
        <dbReference type="ARBA" id="ARBA00007490"/>
    </source>
</evidence>
<evidence type="ECO:0000256" key="6">
    <source>
        <dbReference type="ARBA" id="ARBA00005159"/>
    </source>
</evidence>
<comment type="catalytic activity">
    <reaction evidence="1">
        <text>adenosylcob(III)inamide + ATP = adenosylcob(III)inamide phosphate + ADP + H(+)</text>
        <dbReference type="Rhea" id="RHEA:15769"/>
        <dbReference type="ChEBI" id="CHEBI:2480"/>
        <dbReference type="ChEBI" id="CHEBI:15378"/>
        <dbReference type="ChEBI" id="CHEBI:30616"/>
        <dbReference type="ChEBI" id="CHEBI:58502"/>
        <dbReference type="ChEBI" id="CHEBI:456216"/>
        <dbReference type="EC" id="2.7.1.156"/>
    </reaction>
</comment>
<evidence type="ECO:0000256" key="8">
    <source>
        <dbReference type="ARBA" id="ARBA00012016"/>
    </source>
</evidence>
<organism evidence="20 21">
    <name type="scientific">Desulfococcus multivorans DSM 2059</name>
    <dbReference type="NCBI Taxonomy" id="1121405"/>
    <lineage>
        <taxon>Bacteria</taxon>
        <taxon>Pseudomonadati</taxon>
        <taxon>Thermodesulfobacteriota</taxon>
        <taxon>Desulfobacteria</taxon>
        <taxon>Desulfobacterales</taxon>
        <taxon>Desulfococcaceae</taxon>
        <taxon>Desulfococcus</taxon>
    </lineage>
</organism>
<evidence type="ECO:0000256" key="4">
    <source>
        <dbReference type="ARBA" id="ARBA00003889"/>
    </source>
</evidence>
<protein>
    <recommendedName>
        <fullName evidence="16">Adenosylcobinamide kinase</fullName>
        <ecNumber evidence="8">2.7.1.156</ecNumber>
        <ecNumber evidence="9">2.7.7.62</ecNumber>
    </recommendedName>
    <alternativeName>
        <fullName evidence="17">Adenosylcobinamide-phosphate guanylyltransferase</fullName>
    </alternativeName>
</protein>
<evidence type="ECO:0000256" key="3">
    <source>
        <dbReference type="ARBA" id="ARBA00001522"/>
    </source>
</evidence>
<keyword evidence="11" id="KW-0808">Transferase</keyword>
<accession>S7TY28</accession>
<evidence type="ECO:0000256" key="16">
    <source>
        <dbReference type="ARBA" id="ARBA00029570"/>
    </source>
</evidence>
<keyword evidence="21" id="KW-1185">Reference proteome</keyword>
<dbReference type="InterPro" id="IPR027417">
    <property type="entry name" value="P-loop_NTPase"/>
</dbReference>
<dbReference type="eggNOG" id="COG2087">
    <property type="taxonomic scope" value="Bacteria"/>
</dbReference>
<dbReference type="GO" id="GO:0008820">
    <property type="term" value="F:cobinamide phosphate guanylyltransferase activity"/>
    <property type="evidence" value="ECO:0007669"/>
    <property type="project" value="UniProtKB-EC"/>
</dbReference>
<gene>
    <name evidence="20" type="ORF">dsmv_1709</name>
</gene>
<dbReference type="PANTHER" id="PTHR34848">
    <property type="match status" value="1"/>
</dbReference>
<dbReference type="Proteomes" id="UP000014977">
    <property type="component" value="Unassembled WGS sequence"/>
</dbReference>
<dbReference type="GO" id="GO:0043752">
    <property type="term" value="F:adenosylcobinamide kinase activity"/>
    <property type="evidence" value="ECO:0007669"/>
    <property type="project" value="UniProtKB-EC"/>
</dbReference>
<evidence type="ECO:0000256" key="11">
    <source>
        <dbReference type="ARBA" id="ARBA00022679"/>
    </source>
</evidence>
<comment type="function">
    <text evidence="4">Catalyzes ATP-dependent phosphorylation of adenosylcobinamide and addition of GMP to adenosylcobinamide phosphate.</text>
</comment>
<evidence type="ECO:0000256" key="19">
    <source>
        <dbReference type="PIRSR" id="PIRSR006135-2"/>
    </source>
</evidence>
<dbReference type="Gene3D" id="3.40.50.300">
    <property type="entry name" value="P-loop containing nucleotide triphosphate hydrolases"/>
    <property type="match status" value="1"/>
</dbReference>
<dbReference type="EC" id="2.7.1.156" evidence="8"/>
<dbReference type="NCBIfam" id="NF004469">
    <property type="entry name" value="PRK05800.1"/>
    <property type="match status" value="1"/>
</dbReference>
<comment type="catalytic activity">
    <reaction evidence="2">
        <text>adenosylcob(III)inamide phosphate + GTP + H(+) = adenosylcob(III)inamide-GDP + diphosphate</text>
        <dbReference type="Rhea" id="RHEA:22712"/>
        <dbReference type="ChEBI" id="CHEBI:15378"/>
        <dbReference type="ChEBI" id="CHEBI:33019"/>
        <dbReference type="ChEBI" id="CHEBI:37565"/>
        <dbReference type="ChEBI" id="CHEBI:58502"/>
        <dbReference type="ChEBI" id="CHEBI:60487"/>
        <dbReference type="EC" id="2.7.7.62"/>
    </reaction>
</comment>
<comment type="similarity">
    <text evidence="7">Belongs to the CobU/CobP family.</text>
</comment>
<dbReference type="PIRSF" id="PIRSF006135">
    <property type="entry name" value="CobU"/>
    <property type="match status" value="1"/>
</dbReference>
<evidence type="ECO:0000256" key="13">
    <source>
        <dbReference type="ARBA" id="ARBA00022777"/>
    </source>
</evidence>
<keyword evidence="13" id="KW-0418">Kinase</keyword>
<proteinExistence type="inferred from homology"/>
<evidence type="ECO:0000256" key="17">
    <source>
        <dbReference type="ARBA" id="ARBA00030571"/>
    </source>
</evidence>
<keyword evidence="10" id="KW-0169">Cobalamin biosynthesis</keyword>
<dbReference type="OrthoDB" id="9788370at2"/>
<comment type="pathway">
    <text evidence="6">Cofactor biosynthesis; adenosylcobalamin biosynthesis; adenosylcobalamin from cob(II)yrinate a,c-diamide: step 5/7.</text>
</comment>
<keyword evidence="12 19" id="KW-0547">Nucleotide-binding</keyword>
<evidence type="ECO:0000256" key="15">
    <source>
        <dbReference type="ARBA" id="ARBA00023134"/>
    </source>
</evidence>
<name>S7TY28_DESML</name>
<evidence type="ECO:0000256" key="14">
    <source>
        <dbReference type="ARBA" id="ARBA00022840"/>
    </source>
</evidence>